<proteinExistence type="predicted"/>
<feature type="domain" description="YopX protein" evidence="1">
    <location>
        <begin position="6"/>
        <end position="131"/>
    </location>
</feature>
<comment type="caution">
    <text evidence="2">The sequence shown here is derived from an EMBL/GenBank/DDBJ whole genome shotgun (WGS) entry which is preliminary data.</text>
</comment>
<evidence type="ECO:0000313" key="2">
    <source>
        <dbReference type="EMBL" id="GGG23940.1"/>
    </source>
</evidence>
<sequence>MGREIKFRGKSLITKKWKYGSLIDANPLGQYIVEFIKETDDSNYFPVKKDTVSQFTGFKDRNAKEIFEGDILSDWTETDEGNIQSKMQVFWCEKIGAWKLDNSFKQDKSIGDLLSDELANFTYEITANIYE</sequence>
<dbReference type="SUPFAM" id="SSF159006">
    <property type="entry name" value="YopX-like"/>
    <property type="match status" value="1"/>
</dbReference>
<name>A0ABQ1WBZ4_9FLAO</name>
<dbReference type="Proteomes" id="UP000605733">
    <property type="component" value="Unassembled WGS sequence"/>
</dbReference>
<gene>
    <name evidence="2" type="ORF">GCM10011532_03960</name>
</gene>
<evidence type="ECO:0000259" key="1">
    <source>
        <dbReference type="Pfam" id="PF09643"/>
    </source>
</evidence>
<keyword evidence="3" id="KW-1185">Reference proteome</keyword>
<dbReference type="Gene3D" id="2.30.30.290">
    <property type="entry name" value="YopX-like domains"/>
    <property type="match status" value="1"/>
</dbReference>
<evidence type="ECO:0000313" key="3">
    <source>
        <dbReference type="Proteomes" id="UP000605733"/>
    </source>
</evidence>
<accession>A0ABQ1WBZ4</accession>
<reference evidence="3" key="1">
    <citation type="journal article" date="2019" name="Int. J. Syst. Evol. Microbiol.">
        <title>The Global Catalogue of Microorganisms (GCM) 10K type strain sequencing project: providing services to taxonomists for standard genome sequencing and annotation.</title>
        <authorList>
            <consortium name="The Broad Institute Genomics Platform"/>
            <consortium name="The Broad Institute Genome Sequencing Center for Infectious Disease"/>
            <person name="Wu L."/>
            <person name="Ma J."/>
        </authorList>
    </citation>
    <scope>NUCLEOTIDE SEQUENCE [LARGE SCALE GENOMIC DNA]</scope>
    <source>
        <strain evidence="3">CGMCC 1.15422</strain>
    </source>
</reference>
<dbReference type="RefSeq" id="WP_011710341.1">
    <property type="nucleotide sequence ID" value="NZ_BMIX01000001.1"/>
</dbReference>
<organism evidence="2 3">
    <name type="scientific">Christiangramia forsetii</name>
    <dbReference type="NCBI Taxonomy" id="411153"/>
    <lineage>
        <taxon>Bacteria</taxon>
        <taxon>Pseudomonadati</taxon>
        <taxon>Bacteroidota</taxon>
        <taxon>Flavobacteriia</taxon>
        <taxon>Flavobacteriales</taxon>
        <taxon>Flavobacteriaceae</taxon>
        <taxon>Christiangramia</taxon>
    </lineage>
</organism>
<dbReference type="InterPro" id="IPR023385">
    <property type="entry name" value="YopX-like_C"/>
</dbReference>
<dbReference type="Pfam" id="PF09643">
    <property type="entry name" value="YopX"/>
    <property type="match status" value="1"/>
</dbReference>
<protein>
    <recommendedName>
        <fullName evidence="1">YopX protein domain-containing protein</fullName>
    </recommendedName>
</protein>
<dbReference type="EMBL" id="BMIX01000001">
    <property type="protein sequence ID" value="GGG23940.1"/>
    <property type="molecule type" value="Genomic_DNA"/>
</dbReference>
<dbReference type="InterPro" id="IPR019096">
    <property type="entry name" value="YopX_protein"/>
</dbReference>